<keyword evidence="1" id="KW-0614">Plasmid</keyword>
<geneLocation type="plasmid" evidence="1">
    <name>pBI1063</name>
</geneLocation>
<organism evidence="1">
    <name type="scientific">Stenotrophomonas maltophilia</name>
    <name type="common">Pseudomonas maltophilia</name>
    <name type="synonym">Xanthomonas maltophilia</name>
    <dbReference type="NCBI Taxonomy" id="40324"/>
    <lineage>
        <taxon>Bacteria</taxon>
        <taxon>Pseudomonadati</taxon>
        <taxon>Pseudomonadota</taxon>
        <taxon>Gammaproteobacteria</taxon>
        <taxon>Lysobacterales</taxon>
        <taxon>Lysobacteraceae</taxon>
        <taxon>Stenotrophomonas</taxon>
        <taxon>Stenotrophomonas maltophilia group</taxon>
    </lineage>
</organism>
<accession>Q7WZN3</accession>
<dbReference type="EMBL" id="AY299014">
    <property type="protein sequence ID" value="AAP82039.1"/>
    <property type="molecule type" value="Genomic_DNA"/>
</dbReference>
<protein>
    <submittedName>
        <fullName evidence="1">Putative transfer protein</fullName>
    </submittedName>
</protein>
<dbReference type="AlphaFoldDB" id="Q7WZN3"/>
<reference evidence="1" key="1">
    <citation type="submission" date="2003-05" db="EMBL/GenBank/DDBJ databases">
        <title>Characterization of the transfer region of the 68 kb plasmid pBI1063.</title>
        <authorList>
            <person name="Battermann A."/>
            <person name="Disque-Kochem C."/>
            <person name="Dreiseikelmann B."/>
        </authorList>
    </citation>
    <scope>NUCLEOTIDE SEQUENCE</scope>
    <source>
        <plasmid evidence="1">pBI1063</plasmid>
    </source>
</reference>
<evidence type="ECO:0000313" key="1">
    <source>
        <dbReference type="EMBL" id="AAP82039.1"/>
    </source>
</evidence>
<sequence>MSDIEIEIEHEEPDDFHPPVTTDGASLLDYVSPTLLLIPEGMRPVNYTACQTCPASVWFASPGAVTCYCRIMHVTTYTLENPQELKYCDGREMALAERRAKMMAAMG</sequence>
<name>Q7WZN3_STEMA</name>
<gene>
    <name evidence="1" type="primary">traH</name>
</gene>
<proteinExistence type="predicted"/>